<dbReference type="Proteomes" id="UP000319908">
    <property type="component" value="Unassembled WGS sequence"/>
</dbReference>
<proteinExistence type="predicted"/>
<organism evidence="1 2">
    <name type="scientific">Allorhodopirellula heiligendammensis</name>
    <dbReference type="NCBI Taxonomy" id="2714739"/>
    <lineage>
        <taxon>Bacteria</taxon>
        <taxon>Pseudomonadati</taxon>
        <taxon>Planctomycetota</taxon>
        <taxon>Planctomycetia</taxon>
        <taxon>Pirellulales</taxon>
        <taxon>Pirellulaceae</taxon>
        <taxon>Allorhodopirellula</taxon>
    </lineage>
</organism>
<evidence type="ECO:0000313" key="1">
    <source>
        <dbReference type="EMBL" id="TWU15053.1"/>
    </source>
</evidence>
<protein>
    <submittedName>
        <fullName evidence="1">Uncharacterized protein</fullName>
    </submittedName>
</protein>
<keyword evidence="2" id="KW-1185">Reference proteome</keyword>
<dbReference type="EMBL" id="SJPU01000002">
    <property type="protein sequence ID" value="TWU15053.1"/>
    <property type="molecule type" value="Genomic_DNA"/>
</dbReference>
<reference evidence="1 2" key="1">
    <citation type="journal article" date="2020" name="Antonie Van Leeuwenhoek">
        <title>Rhodopirellula heiligendammensis sp. nov., Rhodopirellula pilleata sp. nov., and Rhodopirellula solitaria sp. nov. isolated from natural or artificial marine surfaces in Northern Germany and California, USA, and emended description of the genus Rhodopirellula.</title>
        <authorList>
            <person name="Kallscheuer N."/>
            <person name="Wiegand S."/>
            <person name="Jogler M."/>
            <person name="Boedeker C."/>
            <person name="Peeters S.H."/>
            <person name="Rast P."/>
            <person name="Heuer A."/>
            <person name="Jetten M.S.M."/>
            <person name="Rohde M."/>
            <person name="Jogler C."/>
        </authorList>
    </citation>
    <scope>NUCLEOTIDE SEQUENCE [LARGE SCALE GENOMIC DNA]</scope>
    <source>
        <strain evidence="1 2">Poly21</strain>
    </source>
</reference>
<name>A0A5C6BS21_9BACT</name>
<gene>
    <name evidence="1" type="ORF">Poly21_22440</name>
</gene>
<dbReference type="AlphaFoldDB" id="A0A5C6BS21"/>
<accession>A0A5C6BS21</accession>
<dbReference type="RefSeq" id="WP_146407019.1">
    <property type="nucleotide sequence ID" value="NZ_SJPU01000002.1"/>
</dbReference>
<evidence type="ECO:0000313" key="2">
    <source>
        <dbReference type="Proteomes" id="UP000319908"/>
    </source>
</evidence>
<sequence>MQCKLTAEQLGEMSEFLAFLDQYLIEGTITDNVNETRPYGPDAFVSVASARWRKVKPIFDSEKEKRLQAEIAVLQKAIESKREQMRTKHKSRDL</sequence>
<comment type="caution">
    <text evidence="1">The sequence shown here is derived from an EMBL/GenBank/DDBJ whole genome shotgun (WGS) entry which is preliminary data.</text>
</comment>